<dbReference type="CDD" id="cd03408">
    <property type="entry name" value="SPFH_like_u1"/>
    <property type="match status" value="1"/>
</dbReference>
<name>A0A1M5WMN5_9BACT</name>
<evidence type="ECO:0000313" key="3">
    <source>
        <dbReference type="EMBL" id="SHH88806.1"/>
    </source>
</evidence>
<dbReference type="GO" id="GO:0008233">
    <property type="term" value="F:peptidase activity"/>
    <property type="evidence" value="ECO:0007669"/>
    <property type="project" value="UniProtKB-KW"/>
</dbReference>
<evidence type="ECO:0000259" key="1">
    <source>
        <dbReference type="Pfam" id="PF13421"/>
    </source>
</evidence>
<reference evidence="3 4" key="1">
    <citation type="submission" date="2016-11" db="EMBL/GenBank/DDBJ databases">
        <authorList>
            <person name="Jaros S."/>
            <person name="Januszkiewicz K."/>
            <person name="Wedrychowicz H."/>
        </authorList>
    </citation>
    <scope>NUCLEOTIDE SEQUENCE [LARGE SCALE GENOMIC DNA]</scope>
    <source>
        <strain evidence="3 4">DSM 24574</strain>
    </source>
</reference>
<dbReference type="InterPro" id="IPR035445">
    <property type="entry name" value="GYF-like_dom_sf"/>
</dbReference>
<dbReference type="Pfam" id="PF14237">
    <property type="entry name" value="GYF_2"/>
    <property type="match status" value="1"/>
</dbReference>
<dbReference type="Proteomes" id="UP000184212">
    <property type="component" value="Unassembled WGS sequence"/>
</dbReference>
<proteinExistence type="predicted"/>
<dbReference type="PANTHER" id="PTHR37826:SF2">
    <property type="entry name" value="ZINC-RIBBON DOMAIN-CONTAINING PROTEIN"/>
    <property type="match status" value="1"/>
</dbReference>
<protein>
    <submittedName>
        <fullName evidence="3">Membrane protease subunit, stomatin/prohibitin family, contains C-terminal Zn-ribbon domain</fullName>
    </submittedName>
</protein>
<dbReference type="Gene3D" id="3.30.479.30">
    <property type="entry name" value="Band 7 domain"/>
    <property type="match status" value="1"/>
</dbReference>
<dbReference type="SUPFAM" id="SSF117892">
    <property type="entry name" value="Band 7/SPFH domain"/>
    <property type="match status" value="1"/>
</dbReference>
<dbReference type="InterPro" id="IPR033880">
    <property type="entry name" value="SPFH_YdjI"/>
</dbReference>
<dbReference type="AlphaFoldDB" id="A0A1M5WMN5"/>
<keyword evidence="3" id="KW-0645">Protease</keyword>
<dbReference type="PANTHER" id="PTHR37826">
    <property type="entry name" value="FLOTILLIN BAND_7_5 DOMAIN PROTEIN"/>
    <property type="match status" value="1"/>
</dbReference>
<dbReference type="InterPro" id="IPR025640">
    <property type="entry name" value="GYF_2"/>
</dbReference>
<feature type="domain" description="SPFH" evidence="1">
    <location>
        <begin position="26"/>
        <end position="236"/>
    </location>
</feature>
<dbReference type="STRING" id="947013.SAMN04488109_5842"/>
<accession>A0A1M5WMN5</accession>
<dbReference type="Pfam" id="PF13421">
    <property type="entry name" value="Band_7_1"/>
    <property type="match status" value="1"/>
</dbReference>
<evidence type="ECO:0000259" key="2">
    <source>
        <dbReference type="Pfam" id="PF14237"/>
    </source>
</evidence>
<dbReference type="OrthoDB" id="9764015at2"/>
<keyword evidence="3" id="KW-0378">Hydrolase</keyword>
<sequence>MGLWDKLKNELIDIIEWKDDSNNTMVWRFPRYQDEIKNGAQLTVRESQVAVFVNEGQIADVFKPGRYELTTQNMPILTTLRGWKYGFNSPFKVDIFFVNTKNFTDNKWGTKNPIMLRDAEFGPIRLRAFGSFAIKITDAGKFIKEIAGTQAHFTTDEVTEQLRNLVVTRFSDAIGESKIPVLDLAANYDELSKFISGKINPEFGEYGLEVTKFLVENISLPTEVEQALDKRSSMGILGNLNQYAQFQAANAMEAAAKNPGGDAGAGIGMGMGFAMAQQMGQAFNAQNQQQAPQGPPPIPGSNVQYFVAVNGQQQGPFNLAALQQMTQQGSLTRETLVWKQGMAGWIKASDTPDLGSLFGAIPPPLPPQ</sequence>
<dbReference type="RefSeq" id="WP_073141753.1">
    <property type="nucleotide sequence ID" value="NZ_FQWQ01000005.1"/>
</dbReference>
<gene>
    <name evidence="3" type="ORF">SAMN04488109_5842</name>
</gene>
<evidence type="ECO:0000313" key="4">
    <source>
        <dbReference type="Proteomes" id="UP000184212"/>
    </source>
</evidence>
<organism evidence="3 4">
    <name type="scientific">Chryseolinea serpens</name>
    <dbReference type="NCBI Taxonomy" id="947013"/>
    <lineage>
        <taxon>Bacteria</taxon>
        <taxon>Pseudomonadati</taxon>
        <taxon>Bacteroidota</taxon>
        <taxon>Cytophagia</taxon>
        <taxon>Cytophagales</taxon>
        <taxon>Fulvivirgaceae</taxon>
        <taxon>Chryseolinea</taxon>
    </lineage>
</organism>
<dbReference type="EMBL" id="FQWQ01000005">
    <property type="protein sequence ID" value="SHH88806.1"/>
    <property type="molecule type" value="Genomic_DNA"/>
</dbReference>
<dbReference type="GO" id="GO:0006508">
    <property type="term" value="P:proteolysis"/>
    <property type="evidence" value="ECO:0007669"/>
    <property type="project" value="UniProtKB-KW"/>
</dbReference>
<feature type="domain" description="GYF" evidence="2">
    <location>
        <begin position="305"/>
        <end position="354"/>
    </location>
</feature>
<keyword evidence="4" id="KW-1185">Reference proteome</keyword>
<dbReference type="InterPro" id="IPR036013">
    <property type="entry name" value="Band_7/SPFH_dom_sf"/>
</dbReference>
<dbReference type="Gene3D" id="3.30.1490.40">
    <property type="match status" value="1"/>
</dbReference>